<dbReference type="OrthoDB" id="9802444at2"/>
<dbReference type="InterPro" id="IPR017853">
    <property type="entry name" value="GH"/>
</dbReference>
<keyword evidence="2" id="KW-1185">Reference proteome</keyword>
<reference evidence="1 2" key="1">
    <citation type="submission" date="2019-12" db="EMBL/GenBank/DDBJ databases">
        <title>Genomic-based taxomic classification of the family Erythrobacteraceae.</title>
        <authorList>
            <person name="Xu L."/>
        </authorList>
    </citation>
    <scope>NUCLEOTIDE SEQUENCE [LARGE SCALE GENOMIC DNA]</scope>
    <source>
        <strain evidence="1 2">MCCC 1K02066</strain>
    </source>
</reference>
<sequence length="482" mass="54378">MPPEASATLQAQPAPGSAAMPWIAARPGLPYFVDERGESWTPIGANEAITWPELAPLFRRKDPAAVERHLHELREQGVTCLRLMLEYCHFEHRYLERPVARFVPNMVRLWDDLFALLEKTGLRALLTPYDTFFMWTRWRHHPYNRRNGGPCSSRRRWLTCPQTREAIKGRLAFASDRWGGSPALFAWDLWNEIHPAHGGDDPGTIAPFVTDLSEWLRERETLRYGRAHPQTVSIFGPQLTEQPATVEPIFRHPSLDFASTHLYEFGTIDDPRDTVAPAIATGRLIRAAVNEARDLRPVLDSEHGPIHRFKDKRVTLPEPFDDEYFRHIQWAHLASGGAGGGMRWPNRHPHVLTQGMRRAQGVLARFLPLIDWTTFRRRNISEEVACSDPDVQVFACADDAQALLWLLSRGPLERDGRLAPRAPRPVEVRIPGLSAGSYAIQPFDTVTCEPGPCSKALSDGKHLQAGLQLAGDLAVAIRRSDA</sequence>
<dbReference type="Proteomes" id="UP000469159">
    <property type="component" value="Unassembled WGS sequence"/>
</dbReference>
<proteinExistence type="predicted"/>
<protein>
    <recommendedName>
        <fullName evidence="3">Glycoside hydrolase family 5 domain-containing protein</fullName>
    </recommendedName>
</protein>
<accession>A0A6I4UT06</accession>
<evidence type="ECO:0000313" key="2">
    <source>
        <dbReference type="Proteomes" id="UP000469159"/>
    </source>
</evidence>
<dbReference type="Gene3D" id="3.20.20.80">
    <property type="entry name" value="Glycosidases"/>
    <property type="match status" value="1"/>
</dbReference>
<comment type="caution">
    <text evidence="1">The sequence shown here is derived from an EMBL/GenBank/DDBJ whole genome shotgun (WGS) entry which is preliminary data.</text>
</comment>
<dbReference type="RefSeq" id="WP_160746757.1">
    <property type="nucleotide sequence ID" value="NZ_WTYK01000005.1"/>
</dbReference>
<evidence type="ECO:0008006" key="3">
    <source>
        <dbReference type="Google" id="ProtNLM"/>
    </source>
</evidence>
<name>A0A6I4UT06_9SPHN</name>
<organism evidence="1 2">
    <name type="scientific">Croceibacterium soli</name>
    <dbReference type="NCBI Taxonomy" id="1739690"/>
    <lineage>
        <taxon>Bacteria</taxon>
        <taxon>Pseudomonadati</taxon>
        <taxon>Pseudomonadota</taxon>
        <taxon>Alphaproteobacteria</taxon>
        <taxon>Sphingomonadales</taxon>
        <taxon>Erythrobacteraceae</taxon>
        <taxon>Croceibacterium</taxon>
    </lineage>
</organism>
<evidence type="ECO:0000313" key="1">
    <source>
        <dbReference type="EMBL" id="MXP41891.1"/>
    </source>
</evidence>
<gene>
    <name evidence="1" type="ORF">GRI75_09590</name>
</gene>
<dbReference type="SUPFAM" id="SSF51445">
    <property type="entry name" value="(Trans)glycosidases"/>
    <property type="match status" value="1"/>
</dbReference>
<dbReference type="AlphaFoldDB" id="A0A6I4UT06"/>
<dbReference type="EMBL" id="WTYK01000005">
    <property type="protein sequence ID" value="MXP41891.1"/>
    <property type="molecule type" value="Genomic_DNA"/>
</dbReference>